<dbReference type="GO" id="GO:0005634">
    <property type="term" value="C:nucleus"/>
    <property type="evidence" value="ECO:0007669"/>
    <property type="project" value="TreeGrafter"/>
</dbReference>
<dbReference type="InterPro" id="IPR043129">
    <property type="entry name" value="ATPase_NBD"/>
</dbReference>
<gene>
    <name evidence="4" type="ORF">g.5791</name>
</gene>
<sequence>MNPVFGIHVGNSSACLAVCKQDDGKFSVEVIANDAGDRVMPAIVTVTENESVVGAACKSLMISRWSTTIKNNKMMLNREDPDFVGEGERKVATVLEDGELYYSLPLEDRVELKTPLAIASCIYRSLFEIAKSAVPGVEGEISCVLMVPKHFSESARFKIKTAAEAVGWDVLHIVNEPATAILGYNLLTGKVPPPPQKVLVYRVGGQTCEATVIDLTHGMITVLDTEHSDIVGGKALIKTLTSYLADEFYRRNRLDPKDSHRSFMKLTVAAEECIHVLSTIESANCFVDGLCEGVDLNHTVSRARFESLLFPFLQWFAQPIYTVLERLKMTPDSVSTVLLCGGILKVPRLKKSISDIFQESSTNVLPLPNGVNYDEVLACGAARQAGYIALDQLGDSFLSSEIVIPILKSPLTIQVEGAECESVELKAGQPLPLHRTMTLTSCSELVSIIAIQVESDNIMLRGQLDIRGVVDPTDLDLEIDSENGIRIGINESPETVRHLKIRMFASPSLL</sequence>
<dbReference type="GO" id="GO:0005524">
    <property type="term" value="F:ATP binding"/>
    <property type="evidence" value="ECO:0007669"/>
    <property type="project" value="UniProtKB-KW"/>
</dbReference>
<protein>
    <recommendedName>
        <fullName evidence="5">Heat shock 70 kDa protein 14</fullName>
    </recommendedName>
</protein>
<evidence type="ECO:0000256" key="3">
    <source>
        <dbReference type="ARBA" id="ARBA00022840"/>
    </source>
</evidence>
<keyword evidence="2" id="KW-0547">Nucleotide-binding</keyword>
<dbReference type="Gene3D" id="3.90.640.10">
    <property type="entry name" value="Actin, Chain A, domain 4"/>
    <property type="match status" value="1"/>
</dbReference>
<dbReference type="InterPro" id="IPR013126">
    <property type="entry name" value="Hsp_70_fam"/>
</dbReference>
<evidence type="ECO:0000256" key="2">
    <source>
        <dbReference type="ARBA" id="ARBA00022741"/>
    </source>
</evidence>
<evidence type="ECO:0000313" key="4">
    <source>
        <dbReference type="EMBL" id="JAS73756.1"/>
    </source>
</evidence>
<dbReference type="Gene3D" id="3.30.30.30">
    <property type="match status" value="1"/>
</dbReference>
<proteinExistence type="inferred from homology"/>
<dbReference type="GO" id="GO:0005829">
    <property type="term" value="C:cytosol"/>
    <property type="evidence" value="ECO:0007669"/>
    <property type="project" value="TreeGrafter"/>
</dbReference>
<evidence type="ECO:0008006" key="5">
    <source>
        <dbReference type="Google" id="ProtNLM"/>
    </source>
</evidence>
<dbReference type="AlphaFoldDB" id="A0A1B6HGG5"/>
<organism evidence="4">
    <name type="scientific">Homalodisca liturata</name>
    <dbReference type="NCBI Taxonomy" id="320908"/>
    <lineage>
        <taxon>Eukaryota</taxon>
        <taxon>Metazoa</taxon>
        <taxon>Ecdysozoa</taxon>
        <taxon>Arthropoda</taxon>
        <taxon>Hexapoda</taxon>
        <taxon>Insecta</taxon>
        <taxon>Pterygota</taxon>
        <taxon>Neoptera</taxon>
        <taxon>Paraneoptera</taxon>
        <taxon>Hemiptera</taxon>
        <taxon>Auchenorrhyncha</taxon>
        <taxon>Membracoidea</taxon>
        <taxon>Cicadellidae</taxon>
        <taxon>Cicadellinae</taxon>
        <taxon>Proconiini</taxon>
        <taxon>Homalodisca</taxon>
    </lineage>
</organism>
<accession>A0A1B6HGG5</accession>
<dbReference type="PANTHER" id="PTHR45639">
    <property type="entry name" value="HSC70CB, ISOFORM G-RELATED"/>
    <property type="match status" value="1"/>
</dbReference>
<dbReference type="SUPFAM" id="SSF53067">
    <property type="entry name" value="Actin-like ATPase domain"/>
    <property type="match status" value="2"/>
</dbReference>
<keyword evidence="3" id="KW-0067">ATP-binding</keyword>
<dbReference type="EMBL" id="GECU01033950">
    <property type="protein sequence ID" value="JAS73756.1"/>
    <property type="molecule type" value="Transcribed_RNA"/>
</dbReference>
<dbReference type="PANTHER" id="PTHR45639:SF32">
    <property type="entry name" value="HEAT SHOCK PROTEIN PDR13"/>
    <property type="match status" value="1"/>
</dbReference>
<dbReference type="Gene3D" id="3.30.420.40">
    <property type="match status" value="2"/>
</dbReference>
<dbReference type="Pfam" id="PF00012">
    <property type="entry name" value="HSP70"/>
    <property type="match status" value="1"/>
</dbReference>
<comment type="similarity">
    <text evidence="1">Belongs to the heat shock protein 70 family.</text>
</comment>
<dbReference type="GO" id="GO:0140662">
    <property type="term" value="F:ATP-dependent protein folding chaperone"/>
    <property type="evidence" value="ECO:0007669"/>
    <property type="project" value="InterPro"/>
</dbReference>
<reference evidence="4" key="1">
    <citation type="submission" date="2015-11" db="EMBL/GenBank/DDBJ databases">
        <title>De novo transcriptome assembly of four potential Pierce s Disease insect vectors from Arizona vineyards.</title>
        <authorList>
            <person name="Tassone E.E."/>
        </authorList>
    </citation>
    <scope>NUCLEOTIDE SEQUENCE</scope>
</reference>
<evidence type="ECO:0000256" key="1">
    <source>
        <dbReference type="ARBA" id="ARBA00007381"/>
    </source>
</evidence>
<dbReference type="PRINTS" id="PR00301">
    <property type="entry name" value="HEATSHOCK70"/>
</dbReference>
<name>A0A1B6HGG5_9HEMI</name>